<evidence type="ECO:0000313" key="1">
    <source>
        <dbReference type="EMBL" id="MDP9686257.1"/>
    </source>
</evidence>
<comment type="caution">
    <text evidence="1">The sequence shown here is derived from an EMBL/GenBank/DDBJ whole genome shotgun (WGS) entry which is preliminary data.</text>
</comment>
<name>A0ABT9LRT8_STRGD</name>
<organism evidence="1 2">
    <name type="scientific">Streptomyces griseoviridis</name>
    <dbReference type="NCBI Taxonomy" id="45398"/>
    <lineage>
        <taxon>Bacteria</taxon>
        <taxon>Bacillati</taxon>
        <taxon>Actinomycetota</taxon>
        <taxon>Actinomycetes</taxon>
        <taxon>Kitasatosporales</taxon>
        <taxon>Streptomycetaceae</taxon>
        <taxon>Streptomyces</taxon>
    </lineage>
</organism>
<reference evidence="1 2" key="1">
    <citation type="submission" date="2023-07" db="EMBL/GenBank/DDBJ databases">
        <title>Sequencing the genomes of 1000 actinobacteria strains.</title>
        <authorList>
            <person name="Klenk H.-P."/>
        </authorList>
    </citation>
    <scope>NUCLEOTIDE SEQUENCE [LARGE SCALE GENOMIC DNA]</scope>
    <source>
        <strain evidence="1 2">DSM 40229</strain>
    </source>
</reference>
<dbReference type="EMBL" id="JAURUD010000001">
    <property type="protein sequence ID" value="MDP9686257.1"/>
    <property type="molecule type" value="Genomic_DNA"/>
</dbReference>
<dbReference type="RefSeq" id="WP_306888629.1">
    <property type="nucleotide sequence ID" value="NZ_BMSM01000024.1"/>
</dbReference>
<keyword evidence="2" id="KW-1185">Reference proteome</keyword>
<proteinExistence type="predicted"/>
<protein>
    <recommendedName>
        <fullName evidence="3">Immunity protein Imm1</fullName>
    </recommendedName>
</protein>
<gene>
    <name evidence="1" type="ORF">J2S47_006759</name>
</gene>
<evidence type="ECO:0008006" key="3">
    <source>
        <dbReference type="Google" id="ProtNLM"/>
    </source>
</evidence>
<dbReference type="GeneID" id="91555741"/>
<evidence type="ECO:0000313" key="2">
    <source>
        <dbReference type="Proteomes" id="UP001231675"/>
    </source>
</evidence>
<dbReference type="Proteomes" id="UP001231675">
    <property type="component" value="Unassembled WGS sequence"/>
</dbReference>
<sequence>MAGRVGEWTFVYDGSGFTFEDAAEALSADGRTGAASVFSINGNAGLTYAVDGKQVAWVDGRRRRSRLGGGTSPYAAELRAAFEAAGTVEEEGIEPGEADSTIAMRAVCALAGLPLTLSALRQVPLVVLPFG</sequence>
<accession>A0ABT9LRT8</accession>